<organism evidence="1 2">
    <name type="scientific">Caerostris darwini</name>
    <dbReference type="NCBI Taxonomy" id="1538125"/>
    <lineage>
        <taxon>Eukaryota</taxon>
        <taxon>Metazoa</taxon>
        <taxon>Ecdysozoa</taxon>
        <taxon>Arthropoda</taxon>
        <taxon>Chelicerata</taxon>
        <taxon>Arachnida</taxon>
        <taxon>Araneae</taxon>
        <taxon>Araneomorphae</taxon>
        <taxon>Entelegynae</taxon>
        <taxon>Araneoidea</taxon>
        <taxon>Araneidae</taxon>
        <taxon>Caerostris</taxon>
    </lineage>
</organism>
<keyword evidence="2" id="KW-1185">Reference proteome</keyword>
<proteinExistence type="predicted"/>
<sequence length="130" mass="15037">MGLICAKTGRNLSRVNKRSIGASELFAGLPLLQETPGGIFHLEVTPGNLKQDWRLCCKHNKRAILHGNLDDMIEDYGHFVWNPYHMNAIKYLYVNIKYHVRDHNTTTEIVLWHFLRISEEATNRKLRGPV</sequence>
<dbReference type="Proteomes" id="UP001054837">
    <property type="component" value="Unassembled WGS sequence"/>
</dbReference>
<reference evidence="1 2" key="1">
    <citation type="submission" date="2021-06" db="EMBL/GenBank/DDBJ databases">
        <title>Caerostris darwini draft genome.</title>
        <authorList>
            <person name="Kono N."/>
            <person name="Arakawa K."/>
        </authorList>
    </citation>
    <scope>NUCLEOTIDE SEQUENCE [LARGE SCALE GENOMIC DNA]</scope>
</reference>
<dbReference type="AlphaFoldDB" id="A0AAV4W1P1"/>
<evidence type="ECO:0000313" key="2">
    <source>
        <dbReference type="Proteomes" id="UP001054837"/>
    </source>
</evidence>
<name>A0AAV4W1P1_9ARAC</name>
<gene>
    <name evidence="1" type="ORF">CDAR_206191</name>
</gene>
<protein>
    <submittedName>
        <fullName evidence="1">Uncharacterized protein</fullName>
    </submittedName>
</protein>
<accession>A0AAV4W1P1</accession>
<comment type="caution">
    <text evidence="1">The sequence shown here is derived from an EMBL/GenBank/DDBJ whole genome shotgun (WGS) entry which is preliminary data.</text>
</comment>
<dbReference type="EMBL" id="BPLQ01014024">
    <property type="protein sequence ID" value="GIY76612.1"/>
    <property type="molecule type" value="Genomic_DNA"/>
</dbReference>
<evidence type="ECO:0000313" key="1">
    <source>
        <dbReference type="EMBL" id="GIY76612.1"/>
    </source>
</evidence>